<dbReference type="WBParaSite" id="EVEC_0000901001-mRNA-1">
    <property type="protein sequence ID" value="EVEC_0000901001-mRNA-1"/>
    <property type="gene ID" value="EVEC_0000901001"/>
</dbReference>
<dbReference type="PANTHER" id="PTHR37435">
    <property type="entry name" value="PROTEIN CBG14344"/>
    <property type="match status" value="1"/>
</dbReference>
<organism evidence="5">
    <name type="scientific">Enterobius vermicularis</name>
    <name type="common">Human pinworm</name>
    <dbReference type="NCBI Taxonomy" id="51028"/>
    <lineage>
        <taxon>Eukaryota</taxon>
        <taxon>Metazoa</taxon>
        <taxon>Ecdysozoa</taxon>
        <taxon>Nematoda</taxon>
        <taxon>Chromadorea</taxon>
        <taxon>Rhabditida</taxon>
        <taxon>Spirurina</taxon>
        <taxon>Oxyuridomorpha</taxon>
        <taxon>Oxyuroidea</taxon>
        <taxon>Oxyuridae</taxon>
        <taxon>Enterobius</taxon>
    </lineage>
</organism>
<dbReference type="AlphaFoldDB" id="A0A0N4VEA7"/>
<sequence length="231" mass="26295">MWIQSVYITLMIVIAETEFDGSGDSNDEEENFGSIKISRPATEVVTPTVLNEAAEDTTDVGTPKKHLFGIPFSIKITRSEQPQYDRGKIRWRTVPTPPPSTTFSTLITQRPPSHLIKNEMMNLKRLVENSDSDEDLQMICKNAKRLATTYGIRDMPSFARKNCPLIRIYYPYATCEQVVETIDYCFNSFIPLDSEAFVPIRMHLILLMTREQLESSISACNHLSWAPPLSQ</sequence>
<dbReference type="PANTHER" id="PTHR37435:SF4">
    <property type="entry name" value="GROUND-LIKE DOMAIN-CONTAINING PROTEIN"/>
    <property type="match status" value="1"/>
</dbReference>
<gene>
    <name evidence="3" type="ORF">EVEC_LOCUS8451</name>
</gene>
<dbReference type="OrthoDB" id="5861617at2759"/>
<feature type="chain" id="PRO_5043122870" evidence="1">
    <location>
        <begin position="18"/>
        <end position="231"/>
    </location>
</feature>
<keyword evidence="4" id="KW-1185">Reference proteome</keyword>
<dbReference type="InterPro" id="IPR055352">
    <property type="entry name" value="CCD_aECM"/>
</dbReference>
<feature type="domain" description="aECM cysteine-cradle" evidence="2">
    <location>
        <begin position="137"/>
        <end position="188"/>
    </location>
</feature>
<evidence type="ECO:0000259" key="2">
    <source>
        <dbReference type="Pfam" id="PF23626"/>
    </source>
</evidence>
<evidence type="ECO:0000313" key="3">
    <source>
        <dbReference type="EMBL" id="VDD93700.1"/>
    </source>
</evidence>
<proteinExistence type="predicted"/>
<evidence type="ECO:0000313" key="4">
    <source>
        <dbReference type="Proteomes" id="UP000274131"/>
    </source>
</evidence>
<evidence type="ECO:0000313" key="5">
    <source>
        <dbReference type="WBParaSite" id="EVEC_0000901001-mRNA-1"/>
    </source>
</evidence>
<keyword evidence="1" id="KW-0732">Signal</keyword>
<dbReference type="Pfam" id="PF23626">
    <property type="entry name" value="CCD_aECM"/>
    <property type="match status" value="1"/>
</dbReference>
<evidence type="ECO:0000256" key="1">
    <source>
        <dbReference type="SAM" id="SignalP"/>
    </source>
</evidence>
<reference evidence="3 4" key="2">
    <citation type="submission" date="2018-10" db="EMBL/GenBank/DDBJ databases">
        <authorList>
            <consortium name="Pathogen Informatics"/>
        </authorList>
    </citation>
    <scope>NUCLEOTIDE SEQUENCE [LARGE SCALE GENOMIC DNA]</scope>
</reference>
<dbReference type="Proteomes" id="UP000274131">
    <property type="component" value="Unassembled WGS sequence"/>
</dbReference>
<reference evidence="5" key="1">
    <citation type="submission" date="2017-02" db="UniProtKB">
        <authorList>
            <consortium name="WormBaseParasite"/>
        </authorList>
    </citation>
    <scope>IDENTIFICATION</scope>
</reference>
<dbReference type="STRING" id="51028.A0A0N4VEA7"/>
<protein>
    <submittedName>
        <fullName evidence="5">AKAP7_NLS domain-containing protein</fullName>
    </submittedName>
</protein>
<name>A0A0N4VEA7_ENTVE</name>
<feature type="signal peptide" evidence="1">
    <location>
        <begin position="1"/>
        <end position="17"/>
    </location>
</feature>
<dbReference type="EMBL" id="UXUI01009432">
    <property type="protein sequence ID" value="VDD93700.1"/>
    <property type="molecule type" value="Genomic_DNA"/>
</dbReference>
<accession>A0A0N4VEA7</accession>